<feature type="transmembrane region" description="Helical" evidence="9">
    <location>
        <begin position="100"/>
        <end position="122"/>
    </location>
</feature>
<feature type="transmembrane region" description="Helical" evidence="9">
    <location>
        <begin position="36"/>
        <end position="56"/>
    </location>
</feature>
<evidence type="ECO:0000256" key="9">
    <source>
        <dbReference type="RuleBase" id="RU363032"/>
    </source>
</evidence>
<comment type="subcellular location">
    <subcellularLocation>
        <location evidence="1 9">Cell membrane</location>
        <topology evidence="1 9">Multi-pass membrane protein</topology>
    </subcellularLocation>
</comment>
<keyword evidence="6 9" id="KW-0812">Transmembrane</keyword>
<dbReference type="CDD" id="cd06261">
    <property type="entry name" value="TM_PBP2"/>
    <property type="match status" value="1"/>
</dbReference>
<dbReference type="SUPFAM" id="SSF161098">
    <property type="entry name" value="MetI-like"/>
    <property type="match status" value="1"/>
</dbReference>
<comment type="function">
    <text evidence="10">Part of the ABC transporter complex MalEFGK involved in maltose/maltodextrin import. Probably responsible for the translocation of the substrate across the membrane.</text>
</comment>
<evidence type="ECO:0000259" key="11">
    <source>
        <dbReference type="PROSITE" id="PS50928"/>
    </source>
</evidence>
<reference evidence="12 13" key="1">
    <citation type="submission" date="2021-03" db="EMBL/GenBank/DDBJ databases">
        <title>Antimicrobial resistance genes in bacteria isolated from Japanese honey, and their potential for conferring macrolide and lincosamide resistance in the American foulbrood pathogen Paenibacillus larvae.</title>
        <authorList>
            <person name="Okamoto M."/>
            <person name="Kumagai M."/>
            <person name="Kanamori H."/>
            <person name="Takamatsu D."/>
        </authorList>
    </citation>
    <scope>NUCLEOTIDE SEQUENCE [LARGE SCALE GENOMIC DNA]</scope>
    <source>
        <strain evidence="12 13">J41TS12</strain>
    </source>
</reference>
<dbReference type="InterPro" id="IPR000515">
    <property type="entry name" value="MetI-like"/>
</dbReference>
<accession>A0A919XRJ2</accession>
<evidence type="ECO:0000313" key="13">
    <source>
        <dbReference type="Proteomes" id="UP000681162"/>
    </source>
</evidence>
<evidence type="ECO:0000313" key="12">
    <source>
        <dbReference type="EMBL" id="GIO36644.1"/>
    </source>
</evidence>
<dbReference type="InterPro" id="IPR035906">
    <property type="entry name" value="MetI-like_sf"/>
</dbReference>
<feature type="transmembrane region" description="Helical" evidence="9">
    <location>
        <begin position="154"/>
        <end position="184"/>
    </location>
</feature>
<keyword evidence="7 9" id="KW-1133">Transmembrane helix</keyword>
<evidence type="ECO:0000256" key="1">
    <source>
        <dbReference type="ARBA" id="ARBA00004651"/>
    </source>
</evidence>
<feature type="transmembrane region" description="Helical" evidence="9">
    <location>
        <begin position="313"/>
        <end position="338"/>
    </location>
</feature>
<dbReference type="EMBL" id="BORR01000004">
    <property type="protein sequence ID" value="GIO36644.1"/>
    <property type="molecule type" value="Genomic_DNA"/>
</dbReference>
<gene>
    <name evidence="12" type="ORF">J41TS12_15050</name>
</gene>
<dbReference type="PROSITE" id="PS50928">
    <property type="entry name" value="ABC_TM1"/>
    <property type="match status" value="1"/>
</dbReference>
<evidence type="ECO:0000256" key="6">
    <source>
        <dbReference type="ARBA" id="ARBA00022692"/>
    </source>
</evidence>
<feature type="domain" description="ABC transmembrane type-1" evidence="11">
    <location>
        <begin position="222"/>
        <end position="447"/>
    </location>
</feature>
<evidence type="ECO:0000256" key="3">
    <source>
        <dbReference type="ARBA" id="ARBA00022448"/>
    </source>
</evidence>
<dbReference type="Pfam" id="PF00528">
    <property type="entry name" value="BPD_transp_1"/>
    <property type="match status" value="1"/>
</dbReference>
<keyword evidence="8 9" id="KW-0472">Membrane</keyword>
<organism evidence="12 13">
    <name type="scientific">Paenibacillus antibioticophila</name>
    <dbReference type="NCBI Taxonomy" id="1274374"/>
    <lineage>
        <taxon>Bacteria</taxon>
        <taxon>Bacillati</taxon>
        <taxon>Bacillota</taxon>
        <taxon>Bacilli</taxon>
        <taxon>Bacillales</taxon>
        <taxon>Paenibacillaceae</taxon>
        <taxon>Paenibacillus</taxon>
    </lineage>
</organism>
<feature type="transmembrane region" description="Helical" evidence="9">
    <location>
        <begin position="257"/>
        <end position="277"/>
    </location>
</feature>
<keyword evidence="13" id="KW-1185">Reference proteome</keyword>
<keyword evidence="3 9" id="KW-0813">Transport</keyword>
<feature type="transmembrane region" description="Helical" evidence="9">
    <location>
        <begin position="425"/>
        <end position="448"/>
    </location>
</feature>
<name>A0A919XRJ2_9BACL</name>
<evidence type="ECO:0000256" key="5">
    <source>
        <dbReference type="ARBA" id="ARBA00022597"/>
    </source>
</evidence>
<dbReference type="Proteomes" id="UP000681162">
    <property type="component" value="Unassembled WGS sequence"/>
</dbReference>
<feature type="transmembrane region" description="Helical" evidence="9">
    <location>
        <begin position="221"/>
        <end position="245"/>
    </location>
</feature>
<dbReference type="Gene3D" id="1.10.3720.10">
    <property type="entry name" value="MetI-like"/>
    <property type="match status" value="1"/>
</dbReference>
<proteinExistence type="inferred from homology"/>
<keyword evidence="5 10" id="KW-0762">Sugar transport</keyword>
<dbReference type="PANTHER" id="PTHR47314">
    <property type="entry name" value="MALTOSE/MALTODEXTRIN TRANSPORT SYSTEM PERMEASE PROTEIN MALF"/>
    <property type="match status" value="1"/>
</dbReference>
<sequence>MNGTADRKAPLWMVGLFSSVIWGAGQLLNKQYLKGFIFFCIFAGSIGVEFLTGNYGSMQNGFSFREHGGFFLKGVWGLITLGTQPRKMGVTGLSEGDHSIVLMVNGIIAVMFLAILLFFYIWNIRDAVKVRRTILRTGAWQKSSEYFKELWSSMYAYIILSPSVLLLLFVSLLPIVFGILIAFTDYSRNNIPPTKLIHWVGLDNFITVTQVFSWMHTFLGVLSWTIVWAILATITTYFLGFFQAVIINSPRVKFKKLWRSIYILPWAIPGMVSALVFKSMFNGQFGPISQFLVDIGLTSERIYWFTDPSNTTLARAMALIINLWLGFPYFMALIGGTLTNISDSYYEAARIDGATSGQMFWNITFPIVYKATAPLLTMAFVSNFNNFGVIYFLTGGGPANPDYNFAGSTDLLITWLYKLTLDNRLYNMGAVMSIIVFFIVGTFSLWNLRKSKTFEEL</sequence>
<dbReference type="GO" id="GO:0042956">
    <property type="term" value="P:maltodextrin transmembrane transport"/>
    <property type="evidence" value="ECO:0007669"/>
    <property type="project" value="TreeGrafter"/>
</dbReference>
<evidence type="ECO:0000256" key="7">
    <source>
        <dbReference type="ARBA" id="ARBA00022989"/>
    </source>
</evidence>
<dbReference type="RefSeq" id="WP_212938971.1">
    <property type="nucleotide sequence ID" value="NZ_BORR01000004.1"/>
</dbReference>
<feature type="transmembrane region" description="Helical" evidence="9">
    <location>
        <begin position="12"/>
        <end position="29"/>
    </location>
</feature>
<dbReference type="GO" id="GO:1990060">
    <property type="term" value="C:maltose transport complex"/>
    <property type="evidence" value="ECO:0007669"/>
    <property type="project" value="TreeGrafter"/>
</dbReference>
<protein>
    <recommendedName>
        <fullName evidence="10">Maltose/maltodextrin transport system permease protein</fullName>
    </recommendedName>
</protein>
<evidence type="ECO:0000256" key="10">
    <source>
        <dbReference type="RuleBase" id="RU367050"/>
    </source>
</evidence>
<feature type="transmembrane region" description="Helical" evidence="9">
    <location>
        <begin position="359"/>
        <end position="381"/>
    </location>
</feature>
<dbReference type="GO" id="GO:0015423">
    <property type="term" value="F:ABC-type maltose transporter activity"/>
    <property type="evidence" value="ECO:0007669"/>
    <property type="project" value="TreeGrafter"/>
</dbReference>
<evidence type="ECO:0000256" key="4">
    <source>
        <dbReference type="ARBA" id="ARBA00022475"/>
    </source>
</evidence>
<dbReference type="SUPFAM" id="SSF160964">
    <property type="entry name" value="MalF N-terminal region-like"/>
    <property type="match status" value="1"/>
</dbReference>
<comment type="caution">
    <text evidence="12">The sequence shown here is derived from an EMBL/GenBank/DDBJ whole genome shotgun (WGS) entry which is preliminary data.</text>
</comment>
<keyword evidence="4 10" id="KW-1003">Cell membrane</keyword>
<comment type="similarity">
    <text evidence="2 10">Belongs to the binding-protein-dependent transport system permease family. MalFG subfamily.</text>
</comment>
<dbReference type="AlphaFoldDB" id="A0A919XRJ2"/>
<evidence type="ECO:0000256" key="2">
    <source>
        <dbReference type="ARBA" id="ARBA00009047"/>
    </source>
</evidence>
<evidence type="ECO:0000256" key="8">
    <source>
        <dbReference type="ARBA" id="ARBA00023136"/>
    </source>
</evidence>
<dbReference type="PANTHER" id="PTHR47314:SF1">
    <property type="entry name" value="MALTOSE_MALTODEXTRIN TRANSPORT SYSTEM PERMEASE PROTEIN MALF"/>
    <property type="match status" value="1"/>
</dbReference>